<accession>A0AB38A7P1</accession>
<keyword evidence="1" id="KW-0808">Transferase</keyword>
<dbReference type="Proteomes" id="UP000183687">
    <property type="component" value="Unassembled WGS sequence"/>
</dbReference>
<reference evidence="2 3" key="1">
    <citation type="submission" date="2016-10" db="EMBL/GenBank/DDBJ databases">
        <authorList>
            <person name="Varghese N."/>
            <person name="Submissions S."/>
        </authorList>
    </citation>
    <scope>NUCLEOTIDE SEQUENCE [LARGE SCALE GENOMIC DNA]</scope>
    <source>
        <strain evidence="2 3">DSM 20586</strain>
    </source>
</reference>
<dbReference type="Pfam" id="PF03702">
    <property type="entry name" value="AnmK"/>
    <property type="match status" value="1"/>
</dbReference>
<keyword evidence="1" id="KW-0119">Carbohydrate metabolism</keyword>
<dbReference type="InterPro" id="IPR005338">
    <property type="entry name" value="Anhydro_N_Ac-Mur_kinase"/>
</dbReference>
<gene>
    <name evidence="1" type="primary">anmK</name>
    <name evidence="2" type="ORF">SAMN04489746_1295</name>
</gene>
<keyword evidence="1 2" id="KW-0418">Kinase</keyword>
<comment type="pathway">
    <text evidence="1">Amino-sugar metabolism; 1,6-anhydro-N-acetylmuramate degradation.</text>
</comment>
<dbReference type="SUPFAM" id="SSF53067">
    <property type="entry name" value="Actin-like ATPase domain"/>
    <property type="match status" value="1"/>
</dbReference>
<dbReference type="Gene3D" id="3.30.420.40">
    <property type="match status" value="2"/>
</dbReference>
<dbReference type="GO" id="GO:0016773">
    <property type="term" value="F:phosphotransferase activity, alcohol group as acceptor"/>
    <property type="evidence" value="ECO:0007669"/>
    <property type="project" value="UniProtKB-UniRule"/>
</dbReference>
<dbReference type="CDD" id="cd24050">
    <property type="entry name" value="ASKHA_NBD_ANMK"/>
    <property type="match status" value="1"/>
</dbReference>
<organism evidence="2 3">
    <name type="scientific">Atopobium minutum</name>
    <dbReference type="NCBI Taxonomy" id="1381"/>
    <lineage>
        <taxon>Bacteria</taxon>
        <taxon>Bacillati</taxon>
        <taxon>Actinomycetota</taxon>
        <taxon>Coriobacteriia</taxon>
        <taxon>Coriobacteriales</taxon>
        <taxon>Atopobiaceae</taxon>
        <taxon>Atopobium</taxon>
    </lineage>
</organism>
<comment type="caution">
    <text evidence="2">The sequence shown here is derived from an EMBL/GenBank/DDBJ whole genome shotgun (WGS) entry which is preliminary data.</text>
</comment>
<protein>
    <recommendedName>
        <fullName evidence="1">Anhydro-N-acetylmuramic acid kinase</fullName>
        <ecNumber evidence="1">2.7.1.170</ecNumber>
    </recommendedName>
    <alternativeName>
        <fullName evidence="1">AnhMurNAc kinase</fullName>
    </alternativeName>
</protein>
<dbReference type="GO" id="GO:0005524">
    <property type="term" value="F:ATP binding"/>
    <property type="evidence" value="ECO:0007669"/>
    <property type="project" value="UniProtKB-UniRule"/>
</dbReference>
<dbReference type="EC" id="2.7.1.170" evidence="1"/>
<dbReference type="HAMAP" id="MF_01270">
    <property type="entry name" value="AnhMurNAc_kinase"/>
    <property type="match status" value="1"/>
</dbReference>
<evidence type="ECO:0000256" key="1">
    <source>
        <dbReference type="HAMAP-Rule" id="MF_01270"/>
    </source>
</evidence>
<evidence type="ECO:0000313" key="3">
    <source>
        <dbReference type="Proteomes" id="UP000183687"/>
    </source>
</evidence>
<name>A0AB38A7P1_9ACTN</name>
<comment type="catalytic activity">
    <reaction evidence="1">
        <text>1,6-anhydro-N-acetyl-beta-muramate + ATP + H2O = N-acetyl-D-muramate 6-phosphate + ADP + H(+)</text>
        <dbReference type="Rhea" id="RHEA:24952"/>
        <dbReference type="ChEBI" id="CHEBI:15377"/>
        <dbReference type="ChEBI" id="CHEBI:15378"/>
        <dbReference type="ChEBI" id="CHEBI:30616"/>
        <dbReference type="ChEBI" id="CHEBI:58690"/>
        <dbReference type="ChEBI" id="CHEBI:58722"/>
        <dbReference type="ChEBI" id="CHEBI:456216"/>
        <dbReference type="EC" id="2.7.1.170"/>
    </reaction>
</comment>
<evidence type="ECO:0000313" key="2">
    <source>
        <dbReference type="EMBL" id="SEB92679.1"/>
    </source>
</evidence>
<comment type="pathway">
    <text evidence="1">Cell wall biogenesis; peptidoglycan recycling.</text>
</comment>
<dbReference type="GO" id="GO:0097175">
    <property type="term" value="P:1,6-anhydro-N-acetyl-beta-muramic acid catabolic process"/>
    <property type="evidence" value="ECO:0007669"/>
    <property type="project" value="UniProtKB-UniRule"/>
</dbReference>
<dbReference type="AlphaFoldDB" id="A0AB38A7P1"/>
<dbReference type="PANTHER" id="PTHR30605:SF0">
    <property type="entry name" value="ANHYDRO-N-ACETYLMURAMIC ACID KINASE"/>
    <property type="match status" value="1"/>
</dbReference>
<dbReference type="RefSeq" id="WP_057002145.1">
    <property type="nucleotide sequence ID" value="NZ_CAMTZZ010000074.1"/>
</dbReference>
<dbReference type="InterPro" id="IPR043129">
    <property type="entry name" value="ATPase_NBD"/>
</dbReference>
<comment type="function">
    <text evidence="1">Catalyzes the specific phosphorylation of 1,6-anhydro-N-acetylmuramic acid (anhMurNAc) with the simultaneous cleavage of the 1,6-anhydro ring, generating MurNAc-6-P. Is required for the utilization of anhMurNAc either imported from the medium or derived from its own cell wall murein, and thus plays a role in cell wall recycling.</text>
</comment>
<comment type="similarity">
    <text evidence="1">Belongs to the anhydro-N-acetylmuramic acid kinase family.</text>
</comment>
<dbReference type="NCBIfam" id="NF007142">
    <property type="entry name" value="PRK09585.2-1"/>
    <property type="match status" value="1"/>
</dbReference>
<dbReference type="PANTHER" id="PTHR30605">
    <property type="entry name" value="ANHYDRO-N-ACETYLMURAMIC ACID KINASE"/>
    <property type="match status" value="1"/>
</dbReference>
<dbReference type="NCBIfam" id="NF007148">
    <property type="entry name" value="PRK09585.3-2"/>
    <property type="match status" value="1"/>
</dbReference>
<sequence length="391" mass="41243">MLAIGIMSGTSLDGVDCALVAIDGVDSSTKVELKEFLTYPTPSCIRQRILDACKPGDADARLICSLNAELGHLFSRAVSALCEKAGITDSEISFVACHGQTIWHEPEGSRDYFDDKPFHAGTLQIGDASIIAWEHNVRTVYDFRAMDVTAGGQGAPLVPFSELVLYGSQSKNRALLNIGGIGNITVLPKSCTSADVFAFDTGPGNMAIDEATRRLFGTNMDAGGHIAAQGRVHQAALAELMSCEYLTMAPPKSTGRELFGAQFVDRFIAAHSEMNPVDVVATLTEFTAASIAVCCQRFVAPAFDGVFDELIIGGGGAHNDTLVSRIAALLPDTQVCTQDELGYSADAKEAIAFALLGNQTLQGRPSNIPTATGASEPVILGSIINPPRSAS</sequence>
<dbReference type="EMBL" id="FNSH01000001">
    <property type="protein sequence ID" value="SEB92679.1"/>
    <property type="molecule type" value="Genomic_DNA"/>
</dbReference>
<dbReference type="GO" id="GO:0006040">
    <property type="term" value="P:amino sugar metabolic process"/>
    <property type="evidence" value="ECO:0007669"/>
    <property type="project" value="InterPro"/>
</dbReference>
<dbReference type="GO" id="GO:0016301">
    <property type="term" value="F:kinase activity"/>
    <property type="evidence" value="ECO:0007669"/>
    <property type="project" value="UniProtKB-KW"/>
</dbReference>
<feature type="binding site" evidence="1">
    <location>
        <begin position="9"/>
        <end position="16"/>
    </location>
    <ligand>
        <name>ATP</name>
        <dbReference type="ChEBI" id="CHEBI:30616"/>
    </ligand>
</feature>
<keyword evidence="1" id="KW-0067">ATP-binding</keyword>
<dbReference type="GO" id="GO:0009254">
    <property type="term" value="P:peptidoglycan turnover"/>
    <property type="evidence" value="ECO:0007669"/>
    <property type="project" value="UniProtKB-UniRule"/>
</dbReference>
<keyword evidence="1" id="KW-0547">Nucleotide-binding</keyword>
<proteinExistence type="inferred from homology"/>